<dbReference type="Proteomes" id="UP000233551">
    <property type="component" value="Unassembled WGS sequence"/>
</dbReference>
<dbReference type="SUPFAM" id="SSF53098">
    <property type="entry name" value="Ribonuclease H-like"/>
    <property type="match status" value="1"/>
</dbReference>
<dbReference type="GO" id="GO:0003676">
    <property type="term" value="F:nucleic acid binding"/>
    <property type="evidence" value="ECO:0007669"/>
    <property type="project" value="InterPro"/>
</dbReference>
<comment type="caution">
    <text evidence="1">The sequence shown here is derived from an EMBL/GenBank/DDBJ whole genome shotgun (WGS) entry which is preliminary data.</text>
</comment>
<evidence type="ECO:0000313" key="1">
    <source>
        <dbReference type="EMBL" id="PKI77709.1"/>
    </source>
</evidence>
<gene>
    <name evidence="1" type="ORF">CRG98_001893</name>
</gene>
<dbReference type="PANTHER" id="PTHR48475:SF2">
    <property type="entry name" value="RIBONUCLEASE H"/>
    <property type="match status" value="1"/>
</dbReference>
<sequence>MIKWAIELGQFNLDYAPKMTIKAQALVDFIREVMRSAKPEIDEGPTSIEDGPWILMNDGSSTARASGAGCVLIPLEGEPLKYALVLTFSATNNEAKYEAPIIGFLITKRVGMTNFHIKCDSQHVVQQILEGLDAKGVHFVELFKKDEIHSKEIAMNVKEEKYWMTPIREYLDKDILLSDPLEAKSQKKRPLGVPHALVSDNGMQFAGKKFEKFCSEL</sequence>
<dbReference type="InterPro" id="IPR036397">
    <property type="entry name" value="RNaseH_sf"/>
</dbReference>
<evidence type="ECO:0000313" key="2">
    <source>
        <dbReference type="Proteomes" id="UP000233551"/>
    </source>
</evidence>
<dbReference type="PANTHER" id="PTHR48475">
    <property type="entry name" value="RIBONUCLEASE H"/>
    <property type="match status" value="1"/>
</dbReference>
<accession>A0A2I0LAJ7</accession>
<reference evidence="1 2" key="1">
    <citation type="submission" date="2017-11" db="EMBL/GenBank/DDBJ databases">
        <title>De-novo sequencing of pomegranate (Punica granatum L.) genome.</title>
        <authorList>
            <person name="Akparov Z."/>
            <person name="Amiraslanov A."/>
            <person name="Hajiyeva S."/>
            <person name="Abbasov M."/>
            <person name="Kaur K."/>
            <person name="Hamwieh A."/>
            <person name="Solovyev V."/>
            <person name="Salamov A."/>
            <person name="Braich B."/>
            <person name="Kosarev P."/>
            <person name="Mahmoud A."/>
            <person name="Hajiyev E."/>
            <person name="Babayeva S."/>
            <person name="Izzatullayeva V."/>
            <person name="Mammadov A."/>
            <person name="Mammadov A."/>
            <person name="Sharifova S."/>
            <person name="Ojaghi J."/>
            <person name="Eynullazada K."/>
            <person name="Bayramov B."/>
            <person name="Abdulazimova A."/>
            <person name="Shahmuradov I."/>
        </authorList>
    </citation>
    <scope>NUCLEOTIDE SEQUENCE [LARGE SCALE GENOMIC DNA]</scope>
    <source>
        <strain evidence="2">cv. AG2017</strain>
        <tissue evidence="1">Leaf</tissue>
    </source>
</reference>
<dbReference type="Gene3D" id="3.30.420.10">
    <property type="entry name" value="Ribonuclease H-like superfamily/Ribonuclease H"/>
    <property type="match status" value="1"/>
</dbReference>
<dbReference type="EMBL" id="PGOL01000079">
    <property type="protein sequence ID" value="PKI77709.1"/>
    <property type="molecule type" value="Genomic_DNA"/>
</dbReference>
<proteinExistence type="predicted"/>
<protein>
    <submittedName>
        <fullName evidence="1">Uncharacterized protein</fullName>
    </submittedName>
</protein>
<dbReference type="AlphaFoldDB" id="A0A2I0LAJ7"/>
<dbReference type="InterPro" id="IPR012337">
    <property type="entry name" value="RNaseH-like_sf"/>
</dbReference>
<name>A0A2I0LAJ7_PUNGR</name>
<dbReference type="STRING" id="22663.A0A2I0LAJ7"/>
<organism evidence="1 2">
    <name type="scientific">Punica granatum</name>
    <name type="common">Pomegranate</name>
    <dbReference type="NCBI Taxonomy" id="22663"/>
    <lineage>
        <taxon>Eukaryota</taxon>
        <taxon>Viridiplantae</taxon>
        <taxon>Streptophyta</taxon>
        <taxon>Embryophyta</taxon>
        <taxon>Tracheophyta</taxon>
        <taxon>Spermatophyta</taxon>
        <taxon>Magnoliopsida</taxon>
        <taxon>eudicotyledons</taxon>
        <taxon>Gunneridae</taxon>
        <taxon>Pentapetalae</taxon>
        <taxon>rosids</taxon>
        <taxon>malvids</taxon>
        <taxon>Myrtales</taxon>
        <taxon>Lythraceae</taxon>
        <taxon>Punica</taxon>
    </lineage>
</organism>
<keyword evidence="2" id="KW-1185">Reference proteome</keyword>